<dbReference type="SUPFAM" id="SSF53098">
    <property type="entry name" value="Ribonuclease H-like"/>
    <property type="match status" value="1"/>
</dbReference>
<evidence type="ECO:0000313" key="2">
    <source>
        <dbReference type="EMBL" id="KAL0188431.1"/>
    </source>
</evidence>
<evidence type="ECO:0000313" key="3">
    <source>
        <dbReference type="Proteomes" id="UP001529510"/>
    </source>
</evidence>
<proteinExistence type="predicted"/>
<evidence type="ECO:0008006" key="4">
    <source>
        <dbReference type="Google" id="ProtNLM"/>
    </source>
</evidence>
<organism evidence="2 3">
    <name type="scientific">Cirrhinus mrigala</name>
    <name type="common">Mrigala</name>
    <dbReference type="NCBI Taxonomy" id="683832"/>
    <lineage>
        <taxon>Eukaryota</taxon>
        <taxon>Metazoa</taxon>
        <taxon>Chordata</taxon>
        <taxon>Craniata</taxon>
        <taxon>Vertebrata</taxon>
        <taxon>Euteleostomi</taxon>
        <taxon>Actinopterygii</taxon>
        <taxon>Neopterygii</taxon>
        <taxon>Teleostei</taxon>
        <taxon>Ostariophysi</taxon>
        <taxon>Cypriniformes</taxon>
        <taxon>Cyprinidae</taxon>
        <taxon>Labeoninae</taxon>
        <taxon>Labeonini</taxon>
        <taxon>Cirrhinus</taxon>
    </lineage>
</organism>
<keyword evidence="3" id="KW-1185">Reference proteome</keyword>
<dbReference type="InterPro" id="IPR012337">
    <property type="entry name" value="RNaseH-like_sf"/>
</dbReference>
<sequence length="208" mass="22455">MRPSPVGGAVMSGHPAEGLWSGHHLTWHINCLEILAVFQALKHFFTDLRGHHVLVRTNNTAVVSYINHQGGLRSRPLNRLAHQTLLWAQGKLLSLREVHIPGHLNQGAYVLSRQGPRPGGMESPLRGGGAYLDPVWSSSSGSICDSGDFAMSPLVLSESSSSPGTRYHGTDMAEASSVRLSPIALLPGVRERPSSSPELLQRGNYMLG</sequence>
<protein>
    <recommendedName>
        <fullName evidence="4">RNase H type-1 domain-containing protein</fullName>
    </recommendedName>
</protein>
<dbReference type="Proteomes" id="UP001529510">
    <property type="component" value="Unassembled WGS sequence"/>
</dbReference>
<dbReference type="PANTHER" id="PTHR33050:SF7">
    <property type="entry name" value="RIBONUCLEASE H"/>
    <property type="match status" value="1"/>
</dbReference>
<dbReference type="InterPro" id="IPR052055">
    <property type="entry name" value="Hepadnavirus_pol/RT"/>
</dbReference>
<feature type="non-terminal residue" evidence="2">
    <location>
        <position position="208"/>
    </location>
</feature>
<gene>
    <name evidence="2" type="ORF">M9458_015530</name>
</gene>
<feature type="region of interest" description="Disordered" evidence="1">
    <location>
        <begin position="189"/>
        <end position="208"/>
    </location>
</feature>
<dbReference type="CDD" id="cd09275">
    <property type="entry name" value="RNase_HI_RT_DIRS1"/>
    <property type="match status" value="1"/>
</dbReference>
<dbReference type="EMBL" id="JAMKFB020000007">
    <property type="protein sequence ID" value="KAL0188431.1"/>
    <property type="molecule type" value="Genomic_DNA"/>
</dbReference>
<dbReference type="AlphaFoldDB" id="A0ABD0QT55"/>
<evidence type="ECO:0000256" key="1">
    <source>
        <dbReference type="SAM" id="MobiDB-lite"/>
    </source>
</evidence>
<dbReference type="PANTHER" id="PTHR33050">
    <property type="entry name" value="REVERSE TRANSCRIPTASE DOMAIN-CONTAINING PROTEIN"/>
    <property type="match status" value="1"/>
</dbReference>
<name>A0ABD0QT55_CIRMR</name>
<accession>A0ABD0QT55</accession>
<comment type="caution">
    <text evidence="2">The sequence shown here is derived from an EMBL/GenBank/DDBJ whole genome shotgun (WGS) entry which is preliminary data.</text>
</comment>
<reference evidence="2 3" key="1">
    <citation type="submission" date="2024-05" db="EMBL/GenBank/DDBJ databases">
        <title>Genome sequencing and assembly of Indian major carp, Cirrhinus mrigala (Hamilton, 1822).</title>
        <authorList>
            <person name="Mohindra V."/>
            <person name="Chowdhury L.M."/>
            <person name="Lal K."/>
            <person name="Jena J.K."/>
        </authorList>
    </citation>
    <scope>NUCLEOTIDE SEQUENCE [LARGE SCALE GENOMIC DNA]</scope>
    <source>
        <strain evidence="2">CM1030</strain>
        <tissue evidence="2">Blood</tissue>
    </source>
</reference>